<evidence type="ECO:0000256" key="6">
    <source>
        <dbReference type="ARBA" id="ARBA00023316"/>
    </source>
</evidence>
<keyword evidence="6" id="KW-0961">Cell wall biogenesis/degradation</keyword>
<evidence type="ECO:0000256" key="3">
    <source>
        <dbReference type="ARBA" id="ARBA00022960"/>
    </source>
</evidence>
<keyword evidence="3" id="KW-0133">Cell shape</keyword>
<dbReference type="GO" id="GO:0016755">
    <property type="term" value="F:aminoacyltransferase activity"/>
    <property type="evidence" value="ECO:0007669"/>
    <property type="project" value="InterPro"/>
</dbReference>
<dbReference type="GO" id="GO:0009252">
    <property type="term" value="P:peptidoglycan biosynthetic process"/>
    <property type="evidence" value="ECO:0007669"/>
    <property type="project" value="UniProtKB-KW"/>
</dbReference>
<dbReference type="OrthoDB" id="9785911at2"/>
<organism evidence="7 8">
    <name type="scientific">Leptolinea tardivitalis</name>
    <dbReference type="NCBI Taxonomy" id="229920"/>
    <lineage>
        <taxon>Bacteria</taxon>
        <taxon>Bacillati</taxon>
        <taxon>Chloroflexota</taxon>
        <taxon>Anaerolineae</taxon>
        <taxon>Anaerolineales</taxon>
        <taxon>Anaerolineaceae</taxon>
        <taxon>Leptolinea</taxon>
    </lineage>
</organism>
<proteinExistence type="inferred from homology"/>
<name>A0A0N8GLI8_9CHLR</name>
<keyword evidence="5" id="KW-0012">Acyltransferase</keyword>
<dbReference type="PANTHER" id="PTHR36174:SF1">
    <property type="entry name" value="LIPID II:GLYCINE GLYCYLTRANSFERASE"/>
    <property type="match status" value="1"/>
</dbReference>
<comment type="similarity">
    <text evidence="1">Belongs to the FemABX family.</text>
</comment>
<reference evidence="7 8" key="1">
    <citation type="submission" date="2015-07" db="EMBL/GenBank/DDBJ databases">
        <title>Genome sequence of Leptolinea tardivitalis DSM 16556.</title>
        <authorList>
            <person name="Hemp J."/>
            <person name="Ward L.M."/>
            <person name="Pace L.A."/>
            <person name="Fischer W.W."/>
        </authorList>
    </citation>
    <scope>NUCLEOTIDE SEQUENCE [LARGE SCALE GENOMIC DNA]</scope>
    <source>
        <strain evidence="7 8">YMTK-2</strain>
    </source>
</reference>
<dbReference type="Gene3D" id="3.40.630.30">
    <property type="match status" value="2"/>
</dbReference>
<accession>A0A0N8GLI8</accession>
<evidence type="ECO:0000313" key="7">
    <source>
        <dbReference type="EMBL" id="KPL72618.1"/>
    </source>
</evidence>
<keyword evidence="8" id="KW-1185">Reference proteome</keyword>
<dbReference type="SUPFAM" id="SSF55729">
    <property type="entry name" value="Acyl-CoA N-acyltransferases (Nat)"/>
    <property type="match status" value="2"/>
</dbReference>
<dbReference type="GO" id="GO:0008360">
    <property type="term" value="P:regulation of cell shape"/>
    <property type="evidence" value="ECO:0007669"/>
    <property type="project" value="UniProtKB-KW"/>
</dbReference>
<dbReference type="Pfam" id="PF02388">
    <property type="entry name" value="FemAB"/>
    <property type="match status" value="3"/>
</dbReference>
<dbReference type="InterPro" id="IPR003447">
    <property type="entry name" value="FEMABX"/>
</dbReference>
<dbReference type="STRING" id="229920.ADM99_05815"/>
<dbReference type="InterPro" id="IPR050644">
    <property type="entry name" value="PG_Glycine_Bridge_Synth"/>
</dbReference>
<dbReference type="PANTHER" id="PTHR36174">
    <property type="entry name" value="LIPID II:GLYCINE GLYCYLTRANSFERASE"/>
    <property type="match status" value="1"/>
</dbReference>
<evidence type="ECO:0000313" key="8">
    <source>
        <dbReference type="Proteomes" id="UP000050430"/>
    </source>
</evidence>
<evidence type="ECO:0000256" key="5">
    <source>
        <dbReference type="ARBA" id="ARBA00023315"/>
    </source>
</evidence>
<sequence>MMATLNKMQWDEFINNQHNAHILQTSMWGELKSHFGWQPYRVANQHCGAQVLFRKLPLGFTLAYIPKGPIGTDWADLWPEVHALCREKKAVFLRVEPDAEEPLQAELKQQLAGFVPVEDTIQPRQTILVDLKGSPDDWLARMKQKTRYNTRLAEKKEIIVRQSQDFDAFERLMQTTGNRDGFGVHSIEYYRQAYAIFAKNNQVALLSAEYNNQPVAMLMVFAQGDRAYYLYGASGDEERQRMPTYLLQFEAMRWAASQNCLFYDLWGIPDAKEDDLEAHFEERSDGLWGVYRFKRGFGGRISRSCSGFDYVYHPLIYKTIRWQMLRSRGLSAGG</sequence>
<keyword evidence="2" id="KW-0808">Transferase</keyword>
<evidence type="ECO:0008006" key="9">
    <source>
        <dbReference type="Google" id="ProtNLM"/>
    </source>
</evidence>
<dbReference type="GO" id="GO:0071555">
    <property type="term" value="P:cell wall organization"/>
    <property type="evidence" value="ECO:0007669"/>
    <property type="project" value="UniProtKB-KW"/>
</dbReference>
<evidence type="ECO:0000256" key="4">
    <source>
        <dbReference type="ARBA" id="ARBA00022984"/>
    </source>
</evidence>
<dbReference type="EMBL" id="LGCK01000007">
    <property type="protein sequence ID" value="KPL72618.1"/>
    <property type="molecule type" value="Genomic_DNA"/>
</dbReference>
<evidence type="ECO:0000256" key="1">
    <source>
        <dbReference type="ARBA" id="ARBA00009943"/>
    </source>
</evidence>
<dbReference type="RefSeq" id="WP_062421326.1">
    <property type="nucleotide sequence ID" value="NZ_BBYA01000008.1"/>
</dbReference>
<keyword evidence="4" id="KW-0573">Peptidoglycan synthesis</keyword>
<dbReference type="InterPro" id="IPR016181">
    <property type="entry name" value="Acyl_CoA_acyltransferase"/>
</dbReference>
<evidence type="ECO:0000256" key="2">
    <source>
        <dbReference type="ARBA" id="ARBA00022679"/>
    </source>
</evidence>
<dbReference type="Proteomes" id="UP000050430">
    <property type="component" value="Unassembled WGS sequence"/>
</dbReference>
<protein>
    <recommendedName>
        <fullName evidence="9">Methicillin resistance protein</fullName>
    </recommendedName>
</protein>
<gene>
    <name evidence="7" type="ORF">ADM99_05815</name>
</gene>
<comment type="caution">
    <text evidence="7">The sequence shown here is derived from an EMBL/GenBank/DDBJ whole genome shotgun (WGS) entry which is preliminary data.</text>
</comment>
<dbReference type="AlphaFoldDB" id="A0A0N8GLI8"/>
<dbReference type="PROSITE" id="PS51191">
    <property type="entry name" value="FEMABX"/>
    <property type="match status" value="1"/>
</dbReference>